<reference evidence="1" key="1">
    <citation type="submission" date="2021-02" db="EMBL/GenBank/DDBJ databases">
        <authorList>
            <person name="Nowell W R."/>
        </authorList>
    </citation>
    <scope>NUCLEOTIDE SEQUENCE</scope>
</reference>
<organism evidence="1 2">
    <name type="scientific">Rotaria magnacalcarata</name>
    <dbReference type="NCBI Taxonomy" id="392030"/>
    <lineage>
        <taxon>Eukaryota</taxon>
        <taxon>Metazoa</taxon>
        <taxon>Spiralia</taxon>
        <taxon>Gnathifera</taxon>
        <taxon>Rotifera</taxon>
        <taxon>Eurotatoria</taxon>
        <taxon>Bdelloidea</taxon>
        <taxon>Philodinida</taxon>
        <taxon>Philodinidae</taxon>
        <taxon>Rotaria</taxon>
    </lineage>
</organism>
<name>A0A8S2ZCL2_9BILA</name>
<dbReference type="EMBL" id="CAJOBI010107893">
    <property type="protein sequence ID" value="CAF4619515.1"/>
    <property type="molecule type" value="Genomic_DNA"/>
</dbReference>
<dbReference type="AlphaFoldDB" id="A0A8S2ZCL2"/>
<feature type="non-terminal residue" evidence="1">
    <location>
        <position position="1"/>
    </location>
</feature>
<evidence type="ECO:0000313" key="1">
    <source>
        <dbReference type="EMBL" id="CAF4619515.1"/>
    </source>
</evidence>
<comment type="caution">
    <text evidence="1">The sequence shown here is derived from an EMBL/GenBank/DDBJ whole genome shotgun (WGS) entry which is preliminary data.</text>
</comment>
<protein>
    <submittedName>
        <fullName evidence="1">Uncharacterized protein</fullName>
    </submittedName>
</protein>
<proteinExistence type="predicted"/>
<sequence length="47" mass="5102">MNLVDDGNKLYISALKPNDKQGIVRVSGLAEFAGWKDIGVLSEPDRA</sequence>
<gene>
    <name evidence="1" type="ORF">SMN809_LOCUS39830</name>
</gene>
<evidence type="ECO:0000313" key="2">
    <source>
        <dbReference type="Proteomes" id="UP000676336"/>
    </source>
</evidence>
<accession>A0A8S2ZCL2</accession>
<dbReference type="Proteomes" id="UP000676336">
    <property type="component" value="Unassembled WGS sequence"/>
</dbReference>